<evidence type="ECO:0000313" key="1">
    <source>
        <dbReference type="EMBL" id="KAJ0204490.1"/>
    </source>
</evidence>
<gene>
    <name evidence="1" type="ORF">LSAT_V11C500232870</name>
</gene>
<keyword evidence="2" id="KW-1185">Reference proteome</keyword>
<name>A0A9R1X867_LACSA</name>
<proteinExistence type="predicted"/>
<protein>
    <submittedName>
        <fullName evidence="1">Uncharacterized protein</fullName>
    </submittedName>
</protein>
<dbReference type="AlphaFoldDB" id="A0A9R1X867"/>
<evidence type="ECO:0000313" key="2">
    <source>
        <dbReference type="Proteomes" id="UP000235145"/>
    </source>
</evidence>
<organism evidence="1 2">
    <name type="scientific">Lactuca sativa</name>
    <name type="common">Garden lettuce</name>
    <dbReference type="NCBI Taxonomy" id="4236"/>
    <lineage>
        <taxon>Eukaryota</taxon>
        <taxon>Viridiplantae</taxon>
        <taxon>Streptophyta</taxon>
        <taxon>Embryophyta</taxon>
        <taxon>Tracheophyta</taxon>
        <taxon>Spermatophyta</taxon>
        <taxon>Magnoliopsida</taxon>
        <taxon>eudicotyledons</taxon>
        <taxon>Gunneridae</taxon>
        <taxon>Pentapetalae</taxon>
        <taxon>asterids</taxon>
        <taxon>campanulids</taxon>
        <taxon>Asterales</taxon>
        <taxon>Asteraceae</taxon>
        <taxon>Cichorioideae</taxon>
        <taxon>Cichorieae</taxon>
        <taxon>Lactucinae</taxon>
        <taxon>Lactuca</taxon>
    </lineage>
</organism>
<accession>A0A9R1X867</accession>
<sequence>MEKQRFPMCDKFGHFVSQCTERKAKQKETNASKVDDHDPHLFMAQNLNGKIFLNEEGVIPRKFKNKENNNDTWYLDNGTSNHMTCKRRNGSNRNWNSLFW</sequence>
<comment type="caution">
    <text evidence="1">The sequence shown here is derived from an EMBL/GenBank/DDBJ whole genome shotgun (WGS) entry which is preliminary data.</text>
</comment>
<dbReference type="EMBL" id="NBSK02000005">
    <property type="protein sequence ID" value="KAJ0204490.1"/>
    <property type="molecule type" value="Genomic_DNA"/>
</dbReference>
<dbReference type="Proteomes" id="UP000235145">
    <property type="component" value="Unassembled WGS sequence"/>
</dbReference>
<reference evidence="1 2" key="1">
    <citation type="journal article" date="2017" name="Nat. Commun.">
        <title>Genome assembly with in vitro proximity ligation data and whole-genome triplication in lettuce.</title>
        <authorList>
            <person name="Reyes-Chin-Wo S."/>
            <person name="Wang Z."/>
            <person name="Yang X."/>
            <person name="Kozik A."/>
            <person name="Arikit S."/>
            <person name="Song C."/>
            <person name="Xia L."/>
            <person name="Froenicke L."/>
            <person name="Lavelle D.O."/>
            <person name="Truco M.J."/>
            <person name="Xia R."/>
            <person name="Zhu S."/>
            <person name="Xu C."/>
            <person name="Xu H."/>
            <person name="Xu X."/>
            <person name="Cox K."/>
            <person name="Korf I."/>
            <person name="Meyers B.C."/>
            <person name="Michelmore R.W."/>
        </authorList>
    </citation>
    <scope>NUCLEOTIDE SEQUENCE [LARGE SCALE GENOMIC DNA]</scope>
    <source>
        <strain evidence="2">cv. Salinas</strain>
        <tissue evidence="1">Seedlings</tissue>
    </source>
</reference>